<evidence type="ECO:0008006" key="4">
    <source>
        <dbReference type="Google" id="ProtNLM"/>
    </source>
</evidence>
<keyword evidence="3" id="KW-1185">Reference proteome</keyword>
<dbReference type="OrthoDB" id="194443at2759"/>
<dbReference type="PANTHER" id="PTHR47843:SF2">
    <property type="entry name" value="BTB DOMAIN-CONTAINING PROTEIN"/>
    <property type="match status" value="1"/>
</dbReference>
<dbReference type="AlphaFoldDB" id="A0A8E2JLP9"/>
<dbReference type="EMBL" id="KV751146">
    <property type="protein sequence ID" value="OCL01339.1"/>
    <property type="molecule type" value="Genomic_DNA"/>
</dbReference>
<dbReference type="Proteomes" id="UP000250140">
    <property type="component" value="Unassembled WGS sequence"/>
</dbReference>
<reference evidence="2 3" key="1">
    <citation type="journal article" date="2016" name="Nat. Commun.">
        <title>Ectomycorrhizal ecology is imprinted in the genome of the dominant symbiotic fungus Cenococcum geophilum.</title>
        <authorList>
            <consortium name="DOE Joint Genome Institute"/>
            <person name="Peter M."/>
            <person name="Kohler A."/>
            <person name="Ohm R.A."/>
            <person name="Kuo A."/>
            <person name="Krutzmann J."/>
            <person name="Morin E."/>
            <person name="Arend M."/>
            <person name="Barry K.W."/>
            <person name="Binder M."/>
            <person name="Choi C."/>
            <person name="Clum A."/>
            <person name="Copeland A."/>
            <person name="Grisel N."/>
            <person name="Haridas S."/>
            <person name="Kipfer T."/>
            <person name="LaButti K."/>
            <person name="Lindquist E."/>
            <person name="Lipzen A."/>
            <person name="Maire R."/>
            <person name="Meier B."/>
            <person name="Mihaltcheva S."/>
            <person name="Molinier V."/>
            <person name="Murat C."/>
            <person name="Poggeler S."/>
            <person name="Quandt C.A."/>
            <person name="Sperisen C."/>
            <person name="Tritt A."/>
            <person name="Tisserant E."/>
            <person name="Crous P.W."/>
            <person name="Henrissat B."/>
            <person name="Nehls U."/>
            <person name="Egli S."/>
            <person name="Spatafora J.W."/>
            <person name="Grigoriev I.V."/>
            <person name="Martin F.M."/>
        </authorList>
    </citation>
    <scope>NUCLEOTIDE SEQUENCE [LARGE SCALE GENOMIC DNA]</scope>
    <source>
        <strain evidence="2 3">CBS 207.34</strain>
    </source>
</reference>
<organism evidence="2 3">
    <name type="scientific">Glonium stellatum</name>
    <dbReference type="NCBI Taxonomy" id="574774"/>
    <lineage>
        <taxon>Eukaryota</taxon>
        <taxon>Fungi</taxon>
        <taxon>Dikarya</taxon>
        <taxon>Ascomycota</taxon>
        <taxon>Pezizomycotina</taxon>
        <taxon>Dothideomycetes</taxon>
        <taxon>Pleosporomycetidae</taxon>
        <taxon>Gloniales</taxon>
        <taxon>Gloniaceae</taxon>
        <taxon>Glonium</taxon>
    </lineage>
</organism>
<gene>
    <name evidence="2" type="ORF">AOQ84DRAFT_13321</name>
</gene>
<dbReference type="InterPro" id="IPR011333">
    <property type="entry name" value="SKP1/BTB/POZ_sf"/>
</dbReference>
<evidence type="ECO:0000313" key="3">
    <source>
        <dbReference type="Proteomes" id="UP000250140"/>
    </source>
</evidence>
<dbReference type="Gene3D" id="3.30.710.10">
    <property type="entry name" value="Potassium Channel Kv1.1, Chain A"/>
    <property type="match status" value="1"/>
</dbReference>
<feature type="region of interest" description="Disordered" evidence="1">
    <location>
        <begin position="215"/>
        <end position="239"/>
    </location>
</feature>
<evidence type="ECO:0000313" key="2">
    <source>
        <dbReference type="EMBL" id="OCL01339.1"/>
    </source>
</evidence>
<dbReference type="PANTHER" id="PTHR47843">
    <property type="entry name" value="BTB DOMAIN-CONTAINING PROTEIN-RELATED"/>
    <property type="match status" value="1"/>
</dbReference>
<dbReference type="SUPFAM" id="SSF54695">
    <property type="entry name" value="POZ domain"/>
    <property type="match status" value="1"/>
</dbReference>
<protein>
    <recommendedName>
        <fullName evidence="4">BTB domain-containing protein</fullName>
    </recommendedName>
</protein>
<sequence length="239" mass="28198">MTEMSKLNRPRPTFSEMSQNTVIIKVDGDHHSYVIHMDLLVFYSEYFKSAFDDPETFKVFMDWLYAQKVLGERDGFWTYEHPKARDKHWLDARLAGLYCFADQYEIFQLRRAAMDAIYAEYRHAGLPPYETVIKAFQTLPHTSPLCKFFTDIYCIRFDQMCDDDQQRKLRRLLPHEFLLAIMLKHAELKGVGYNRDLKLCDYHEHNSEERKACEMERGIGDTSTRPSCEPGPLSWSSPQ</sequence>
<accession>A0A8E2JLP9</accession>
<name>A0A8E2JLP9_9PEZI</name>
<evidence type="ECO:0000256" key="1">
    <source>
        <dbReference type="SAM" id="MobiDB-lite"/>
    </source>
</evidence>
<proteinExistence type="predicted"/>